<proteinExistence type="predicted"/>
<evidence type="ECO:0000313" key="2">
    <source>
        <dbReference type="EMBL" id="MFC7016072.1"/>
    </source>
</evidence>
<organism evidence="2 3">
    <name type="scientific">Streptomyces viridiviolaceus</name>
    <dbReference type="NCBI Taxonomy" id="68282"/>
    <lineage>
        <taxon>Bacteria</taxon>
        <taxon>Bacillati</taxon>
        <taxon>Actinomycetota</taxon>
        <taxon>Actinomycetes</taxon>
        <taxon>Kitasatosporales</taxon>
        <taxon>Streptomycetaceae</taxon>
        <taxon>Streptomyces</taxon>
    </lineage>
</organism>
<dbReference type="EMBL" id="JBHSYM010000073">
    <property type="protein sequence ID" value="MFC7016072.1"/>
    <property type="molecule type" value="Genomic_DNA"/>
</dbReference>
<comment type="caution">
    <text evidence="2">The sequence shown here is derived from an EMBL/GenBank/DDBJ whole genome shotgun (WGS) entry which is preliminary data.</text>
</comment>
<gene>
    <name evidence="2" type="ORF">ACFQMH_31120</name>
</gene>
<dbReference type="RefSeq" id="WP_189878931.1">
    <property type="nucleotide sequence ID" value="NZ_BMWA01000030.1"/>
</dbReference>
<dbReference type="Proteomes" id="UP001596409">
    <property type="component" value="Unassembled WGS sequence"/>
</dbReference>
<reference evidence="3" key="1">
    <citation type="journal article" date="2019" name="Int. J. Syst. Evol. Microbiol.">
        <title>The Global Catalogue of Microorganisms (GCM) 10K type strain sequencing project: providing services to taxonomists for standard genome sequencing and annotation.</title>
        <authorList>
            <consortium name="The Broad Institute Genomics Platform"/>
            <consortium name="The Broad Institute Genome Sequencing Center for Infectious Disease"/>
            <person name="Wu L."/>
            <person name="Ma J."/>
        </authorList>
    </citation>
    <scope>NUCLEOTIDE SEQUENCE [LARGE SCALE GENOMIC DNA]</scope>
    <source>
        <strain evidence="3">JCM 4855</strain>
    </source>
</reference>
<sequence length="113" mass="12498">MTIMADVPAAVTRPPLPRRPVPHERTPDRPTPAGPRPHPRQSATRPDTAARQLLDALYREHAPMAARVAAGALRARRHAVDHYRLARVRREEVTDYTDDLALAHLARLIGAAA</sequence>
<evidence type="ECO:0000313" key="3">
    <source>
        <dbReference type="Proteomes" id="UP001596409"/>
    </source>
</evidence>
<protein>
    <submittedName>
        <fullName evidence="2">Uncharacterized protein</fullName>
    </submittedName>
</protein>
<evidence type="ECO:0000256" key="1">
    <source>
        <dbReference type="SAM" id="MobiDB-lite"/>
    </source>
</evidence>
<feature type="region of interest" description="Disordered" evidence="1">
    <location>
        <begin position="1"/>
        <end position="48"/>
    </location>
</feature>
<keyword evidence="3" id="KW-1185">Reference proteome</keyword>
<name>A0ABW2EBI5_9ACTN</name>
<accession>A0ABW2EBI5</accession>